<dbReference type="KEGG" id="rlc:K227x_36760"/>
<sequence length="45" mass="4866">MTLILLFLRHPLDSQMAGSGIDLRSMKQEGSFTVAVRFTLAGKAG</sequence>
<accession>A0A517NDS2</accession>
<dbReference type="RefSeq" id="WP_218933319.1">
    <property type="nucleotide sequence ID" value="NZ_CP036525.1"/>
</dbReference>
<organism evidence="1 2">
    <name type="scientific">Rubripirellula lacrimiformis</name>
    <dbReference type="NCBI Taxonomy" id="1930273"/>
    <lineage>
        <taxon>Bacteria</taxon>
        <taxon>Pseudomonadati</taxon>
        <taxon>Planctomycetota</taxon>
        <taxon>Planctomycetia</taxon>
        <taxon>Pirellulales</taxon>
        <taxon>Pirellulaceae</taxon>
        <taxon>Rubripirellula</taxon>
    </lineage>
</organism>
<dbReference type="EMBL" id="CP036525">
    <property type="protein sequence ID" value="QDT05276.1"/>
    <property type="molecule type" value="Genomic_DNA"/>
</dbReference>
<reference evidence="1 2" key="1">
    <citation type="submission" date="2019-02" db="EMBL/GenBank/DDBJ databases">
        <title>Deep-cultivation of Planctomycetes and their phenomic and genomic characterization uncovers novel biology.</title>
        <authorList>
            <person name="Wiegand S."/>
            <person name="Jogler M."/>
            <person name="Boedeker C."/>
            <person name="Pinto D."/>
            <person name="Vollmers J."/>
            <person name="Rivas-Marin E."/>
            <person name="Kohn T."/>
            <person name="Peeters S.H."/>
            <person name="Heuer A."/>
            <person name="Rast P."/>
            <person name="Oberbeckmann S."/>
            <person name="Bunk B."/>
            <person name="Jeske O."/>
            <person name="Meyerdierks A."/>
            <person name="Storesund J.E."/>
            <person name="Kallscheuer N."/>
            <person name="Luecker S."/>
            <person name="Lage O.M."/>
            <person name="Pohl T."/>
            <person name="Merkel B.J."/>
            <person name="Hornburger P."/>
            <person name="Mueller R.-W."/>
            <person name="Bruemmer F."/>
            <person name="Labrenz M."/>
            <person name="Spormann A.M."/>
            <person name="Op den Camp H."/>
            <person name="Overmann J."/>
            <person name="Amann R."/>
            <person name="Jetten M.S.M."/>
            <person name="Mascher T."/>
            <person name="Medema M.H."/>
            <person name="Devos D.P."/>
            <person name="Kaster A.-K."/>
            <person name="Ovreas L."/>
            <person name="Rohde M."/>
            <person name="Galperin M.Y."/>
            <person name="Jogler C."/>
        </authorList>
    </citation>
    <scope>NUCLEOTIDE SEQUENCE [LARGE SCALE GENOMIC DNA]</scope>
    <source>
        <strain evidence="1 2">K22_7</strain>
    </source>
</reference>
<evidence type="ECO:0000313" key="1">
    <source>
        <dbReference type="EMBL" id="QDT05276.1"/>
    </source>
</evidence>
<protein>
    <submittedName>
        <fullName evidence="1">Uncharacterized protein</fullName>
    </submittedName>
</protein>
<gene>
    <name evidence="1" type="ORF">K227x_36760</name>
</gene>
<name>A0A517NDS2_9BACT</name>
<dbReference type="AlphaFoldDB" id="A0A517NDS2"/>
<evidence type="ECO:0000313" key="2">
    <source>
        <dbReference type="Proteomes" id="UP000318538"/>
    </source>
</evidence>
<proteinExistence type="predicted"/>
<dbReference type="Proteomes" id="UP000318538">
    <property type="component" value="Chromosome"/>
</dbReference>
<keyword evidence="2" id="KW-1185">Reference proteome</keyword>